<protein>
    <submittedName>
        <fullName evidence="1">Macaca fascicularis brain cDNA, clone: QflA-19786</fullName>
    </submittedName>
</protein>
<proteinExistence type="evidence at transcript level"/>
<name>I7G6D3_MACFA</name>
<accession>I7G6D3</accession>
<reference evidence="1" key="1">
    <citation type="journal article" date="2007" name="PLoS Biol.">
        <title>Rate of evolution in brain-expressed genes in humans and other primates.</title>
        <authorList>
            <person name="Wang H.-Y."/>
            <person name="Chien H.-C."/>
            <person name="Osada N."/>
            <person name="Hashimoto K."/>
            <person name="Sugano S."/>
            <person name="Gojobori T."/>
            <person name="Chou C.-K."/>
            <person name="Tsai S.-F."/>
            <person name="Wu C.-I."/>
            <person name="Shen C.-K.J."/>
        </authorList>
    </citation>
    <scope>NUCLEOTIDE SEQUENCE</scope>
</reference>
<dbReference type="AlphaFoldDB" id="I7G6D3"/>
<sequence length="60" mass="6293">MVSLSGSSLDTSTAIIWTSLLISSLTCPSSLLDGVCISQDQRILHSFPQGLTQGLADVID</sequence>
<evidence type="ECO:0000313" key="1">
    <source>
        <dbReference type="EMBL" id="BAE89899.1"/>
    </source>
</evidence>
<dbReference type="EMBL" id="AB172837">
    <property type="protein sequence ID" value="BAE89899.1"/>
    <property type="molecule type" value="mRNA"/>
</dbReference>
<organism evidence="1">
    <name type="scientific">Macaca fascicularis</name>
    <name type="common">Crab-eating macaque</name>
    <name type="synonym">Cynomolgus monkey</name>
    <dbReference type="NCBI Taxonomy" id="9541"/>
    <lineage>
        <taxon>Eukaryota</taxon>
        <taxon>Metazoa</taxon>
        <taxon>Chordata</taxon>
        <taxon>Craniata</taxon>
        <taxon>Vertebrata</taxon>
        <taxon>Euteleostomi</taxon>
        <taxon>Mammalia</taxon>
        <taxon>Eutheria</taxon>
        <taxon>Euarchontoglires</taxon>
        <taxon>Primates</taxon>
        <taxon>Haplorrhini</taxon>
        <taxon>Catarrhini</taxon>
        <taxon>Cercopithecidae</taxon>
        <taxon>Cercopithecinae</taxon>
        <taxon>Macaca</taxon>
    </lineage>
</organism>